<accession>A0A0V0RH52</accession>
<dbReference type="EMBL" id="JYDL01000184">
    <property type="protein sequence ID" value="KRX13783.1"/>
    <property type="molecule type" value="Genomic_DNA"/>
</dbReference>
<evidence type="ECO:0008006" key="3">
    <source>
        <dbReference type="Google" id="ProtNLM"/>
    </source>
</evidence>
<dbReference type="GO" id="GO:0043495">
    <property type="term" value="F:protein-membrane adaptor activity"/>
    <property type="evidence" value="ECO:0007669"/>
    <property type="project" value="TreeGrafter"/>
</dbReference>
<comment type="caution">
    <text evidence="1">The sequence shown here is derived from an EMBL/GenBank/DDBJ whole genome shotgun (WGS) entry which is preliminary data.</text>
</comment>
<evidence type="ECO:0000313" key="2">
    <source>
        <dbReference type="Proteomes" id="UP000054630"/>
    </source>
</evidence>
<sequence length="456" mass="52680">MAHGACGRRWTWMSDDLQAFHYDVLVNSTTTPRPLLVRCSTCKLTDGRLCCGRCTNERLDWARLKNRRRLVVGLQLLMNAIYEVRSVEDPSLAVYGELDRLEVQLEELRRTVLLFAKSITGKRQQLADLLFQNHCQRQVIDHLQSLCWRLERRIVDRNHALRDWDAQLAHCEGKLLRRRDRAAADVVRCVLPFEASNPEFFSRSPVSPTPPTLALVKVTPVHYQRWLLAERLSATVFRFVDYCIAADYIVVNRLKRLLNVEPDSVDHRPERSTCAGLSFLAQLLDILARILDYRLPFQISPVEFSYEHVGRARFQVSVLHLDANVLALRCSQRCSVDNGICYDMPFRNLFMFLSDDRLARLVRPHPLPDWMFTEYTRRLNTLVSGARRQTTTVYSTWQLSSVSSSLFTPNPMATSPRYSDSPPVDNAELDQQQPTTTTLFKRTAAYFSNFVHAMQK</sequence>
<dbReference type="GO" id="GO:0016240">
    <property type="term" value="P:autophagosome membrane docking"/>
    <property type="evidence" value="ECO:0007669"/>
    <property type="project" value="TreeGrafter"/>
</dbReference>
<dbReference type="GO" id="GO:0035014">
    <property type="term" value="F:phosphatidylinositol 3-kinase regulator activity"/>
    <property type="evidence" value="ECO:0007669"/>
    <property type="project" value="TreeGrafter"/>
</dbReference>
<dbReference type="GO" id="GO:0009267">
    <property type="term" value="P:cellular response to starvation"/>
    <property type="evidence" value="ECO:0007669"/>
    <property type="project" value="TreeGrafter"/>
</dbReference>
<dbReference type="GO" id="GO:0035032">
    <property type="term" value="C:phosphatidylinositol 3-kinase complex, class III"/>
    <property type="evidence" value="ECO:0007669"/>
    <property type="project" value="TreeGrafter"/>
</dbReference>
<dbReference type="Proteomes" id="UP000054630">
    <property type="component" value="Unassembled WGS sequence"/>
</dbReference>
<dbReference type="GO" id="GO:0000423">
    <property type="term" value="P:mitophagy"/>
    <property type="evidence" value="ECO:0007669"/>
    <property type="project" value="TreeGrafter"/>
</dbReference>
<dbReference type="STRING" id="6336.A0A0V0RH52"/>
<dbReference type="GO" id="GO:0000045">
    <property type="term" value="P:autophagosome assembly"/>
    <property type="evidence" value="ECO:0007669"/>
    <property type="project" value="TreeGrafter"/>
</dbReference>
<proteinExistence type="predicted"/>
<dbReference type="PANTHER" id="PTHR13664:SF0">
    <property type="entry name" value="BECLIN 1-ASSOCIATED AUTOPHAGY-RELATED KEY REGULATOR"/>
    <property type="match status" value="1"/>
</dbReference>
<dbReference type="PANTHER" id="PTHR13664">
    <property type="entry name" value="BECLIN 1-ASSOCIATED AUTOPHAGY-RELATED KEY REGULATOR"/>
    <property type="match status" value="1"/>
</dbReference>
<protein>
    <recommendedName>
        <fullName evidence="3">Beclin 1-associated autophagy-related key regulator</fullName>
    </recommendedName>
</protein>
<dbReference type="OrthoDB" id="16772at2759"/>
<keyword evidence="2" id="KW-1185">Reference proteome</keyword>
<gene>
    <name evidence="1" type="ORF">T07_1216</name>
</gene>
<organism evidence="1 2">
    <name type="scientific">Trichinella nelsoni</name>
    <dbReference type="NCBI Taxonomy" id="6336"/>
    <lineage>
        <taxon>Eukaryota</taxon>
        <taxon>Metazoa</taxon>
        <taxon>Ecdysozoa</taxon>
        <taxon>Nematoda</taxon>
        <taxon>Enoplea</taxon>
        <taxon>Dorylaimia</taxon>
        <taxon>Trichinellida</taxon>
        <taxon>Trichinellidae</taxon>
        <taxon>Trichinella</taxon>
    </lineage>
</organism>
<dbReference type="GO" id="GO:0097632">
    <property type="term" value="C:extrinsic component of phagophore assembly site membrane"/>
    <property type="evidence" value="ECO:0007669"/>
    <property type="project" value="TreeGrafter"/>
</dbReference>
<dbReference type="GO" id="GO:0097629">
    <property type="term" value="C:extrinsic component of omegasome membrane"/>
    <property type="evidence" value="ECO:0007669"/>
    <property type="project" value="TreeGrafter"/>
</dbReference>
<dbReference type="AlphaFoldDB" id="A0A0V0RH52"/>
<name>A0A0V0RH52_9BILA</name>
<evidence type="ECO:0000313" key="1">
    <source>
        <dbReference type="EMBL" id="KRX13783.1"/>
    </source>
</evidence>
<reference evidence="1 2" key="1">
    <citation type="submission" date="2015-01" db="EMBL/GenBank/DDBJ databases">
        <title>Evolution of Trichinella species and genotypes.</title>
        <authorList>
            <person name="Korhonen P.K."/>
            <person name="Edoardo P."/>
            <person name="Giuseppe L.R."/>
            <person name="Gasser R.B."/>
        </authorList>
    </citation>
    <scope>NUCLEOTIDE SEQUENCE [LARGE SCALE GENOMIC DNA]</scope>
    <source>
        <strain evidence="1">ISS37</strain>
    </source>
</reference>
<dbReference type="GO" id="GO:0005776">
    <property type="term" value="C:autophagosome"/>
    <property type="evidence" value="ECO:0007669"/>
    <property type="project" value="TreeGrafter"/>
</dbReference>